<feature type="compositionally biased region" description="Polar residues" evidence="2">
    <location>
        <begin position="910"/>
        <end position="923"/>
    </location>
</feature>
<comment type="similarity">
    <text evidence="1">Belongs to the HEBP family.</text>
</comment>
<dbReference type="eggNOG" id="ENOG502RZHG">
    <property type="taxonomic scope" value="Eukaryota"/>
</dbReference>
<reference evidence="4" key="1">
    <citation type="journal article" date="2008" name="Nature">
        <title>The amphioxus genome and the evolution of the chordate karyotype.</title>
        <authorList>
            <consortium name="US DOE Joint Genome Institute (JGI-PGF)"/>
            <person name="Putnam N.H."/>
            <person name="Butts T."/>
            <person name="Ferrier D.E.K."/>
            <person name="Furlong R.F."/>
            <person name="Hellsten U."/>
            <person name="Kawashima T."/>
            <person name="Robinson-Rechavi M."/>
            <person name="Shoguchi E."/>
            <person name="Terry A."/>
            <person name="Yu J.-K."/>
            <person name="Benito-Gutierrez E.L."/>
            <person name="Dubchak I."/>
            <person name="Garcia-Fernandez J."/>
            <person name="Gibson-Brown J.J."/>
            <person name="Grigoriev I.V."/>
            <person name="Horton A.C."/>
            <person name="de Jong P.J."/>
            <person name="Jurka J."/>
            <person name="Kapitonov V.V."/>
            <person name="Kohara Y."/>
            <person name="Kuroki Y."/>
            <person name="Lindquist E."/>
            <person name="Lucas S."/>
            <person name="Osoegawa K."/>
            <person name="Pennacchio L.A."/>
            <person name="Salamov A.A."/>
            <person name="Satou Y."/>
            <person name="Sauka-Spengler T."/>
            <person name="Schmutz J."/>
            <person name="Shin-I T."/>
            <person name="Toyoda A."/>
            <person name="Bronner-Fraser M."/>
            <person name="Fujiyama A."/>
            <person name="Holland L.Z."/>
            <person name="Holland P.W.H."/>
            <person name="Satoh N."/>
            <person name="Rokhsar D.S."/>
        </authorList>
    </citation>
    <scope>NUCLEOTIDE SEQUENCE [LARGE SCALE GENOMIC DNA]</scope>
    <source>
        <strain evidence="4">S238N-H82</strain>
        <tissue evidence="4">Testes</tissue>
    </source>
</reference>
<gene>
    <name evidence="4" type="ORF">BRAFLDRAFT_118873</name>
</gene>
<dbReference type="InParanoid" id="C3ZTB1"/>
<evidence type="ECO:0000256" key="3">
    <source>
        <dbReference type="SAM" id="SignalP"/>
    </source>
</evidence>
<proteinExistence type="inferred from homology"/>
<sequence length="2007" mass="227370">MLRYCLLALGCVVLSQVVVGSQPSWCNLECPGFTTRRTTGDYEVRDYESTKWVSTKISSMSYSIAGSRGFMKLFSYIGGANDGGVKIEMTQPVLTKIPEETTWWFWKEYTVSFMLPREHWRNPPTPTDSAVYIETLPAMRAYVKTYGGWATGWNANSHRQGVEQSLAAEGSSFEDSFYYSAAYNASEKIVDPVSEKCKRIECPAYKTIKEHDGFEERRIFPGTWVCKKSTGCSATQTSAAFMSLFYYISGSNSKNVKIDMTAPVIRKVRPADLDREGCDKEIKTCFWLPEKHQEDPPQPTEDGEYVKSVGYDGPGVPDSERVREIWLIKPEESQQPDWCNLECPGFDTESTTDDYEVRKYESTKWVSTKISSANYGIASMRGFWKLFAYIGGANEDGVKIEMTQPVLIKIPEETTWWFWKEYTVSFMLPREHWDNPPMPTNDDVYIDNMPAMTAYVKVYGGWANGWNTNSHRQGVEQKLAEEGRSFEDSFYFSAAYNAKQPEFCSLECLDFDSVCETDDYEIRKYTEAKWVSTTVTDINLAKAGMRGFRRLSKYIDEENDAGVKLPMTQPVLMQVPTDRASRYTERYTVSLLLPKQYWDAPPKPTNTKVFIENTPEMVVYVKSYGGWASGSNANSNYADLVEKLKENNETFKDGFYFSAQYEDPFETTDRHNEIWVLGTSAVDALYPQREDDFARGLSAKPTSTPSCLQGIRSKWGGNKLRLSGSTQSYVGTSLTKCGDREEICQDKECPGYQVIERYDSGIERRRYSGIKMASLNTEMCDVTQARYEGFWYLYNYINGSNSYDEKISPTAPVLLDVKLKEISGRIEPACDKINTVSFYLPAESQQDTPEPLPQNKPWQKRDRAPEQEGFLRTVDLDVNDTRGASFGVAGVGLFRQSGRATCGDHPGAPTTPSDSALDPQSNLLRGRGAESSVDDFDAARGVVPSRAAASLRSIESHPRELRFVSARDTSPPGGRCLSPLLFPLMDIGGAQAAAGPAHVLGAETGGPKEEESEKGVTPTKVTTKPKTTSPYLLPVGNVTDVPPECEITECPKYKTVETYENFVRRSVINATMVCTKTVSCSYEAASMRNFLTLSEYINGQNSAGVKIAMTAPVLTKTRSLKTRLEKMGDGKTCEREFTTCFYLPKEHHANPPKPENDELFIDDEPILGVLVTAFGGWATDDKVDKMIDTFRVQVVNQFVSYAPTFFVASYDAPWKTNRYNELWNLKVGQKYRPKHDSDESVEQTTETSHQVSRDFTQERCDAIECPEYQSIKKFNNFEERKIMPGKWVCKKSSDCSLTQTSSSLWSLLNYMSGSNDRNVTIDMTAPVLRSMNPADLGRKGCDKDTMVCFWLPKEHQDNPPRPTEDGVYLYQSRGPVAYVTTYGGAEETEEDFSRRALKFMRNLDTAGVSFKQEYVKSVTYGGPGVPVNKRLNEIWLIKPEDDDRTNLSEEGPEDELVSVEEKCKRSDCPEFRDVRQHNGVVEKSIEPGTWVCRNTRRCSLTETDSAFWSLYDYFAGNNSENTRIAMTSSILHAMDPDDLGRDSCDKLSRLCRWLPREHQKDPPKPTEDGVYLHTIEIRIVGASITRTGGRIETEEDKAFQIRKFKELLKELGIGYKPEYVMDVSYDGPHVPVTKRLHEIWFTKPQASVSEEILDPVSEKCKRIECPAYKTIKEHDGFEERRIIPGTWVCKKSTGCSPTQTSAAFMSLFYYISGSNSKNVKMDMTAPVVRMVFLYKSRGPAAYVLTYIGGERGRDEEFVRRAKEFMSKLDWEGLKYKREYVKSVAYDGPDVPDSKRVREIWLIKEEAAEDYRGKVLTTMEDRCKVMDCPNYWSIKKHDGFEERRIMPGTWVCKNFSTCSMEEASTGFSWILVGYISGGNSKRAKIKQETPIVTWMHPSVLNSKGCNKDYTMCLWLPKEHQEDPPKAATFGPGTMFLYHSRGPVVYAMPYNVTSRDKTEETFTQQAAAFMDKLDAAGIEYKQEYVKSAMFGGGPPNRELHEVWLVKPEK</sequence>
<evidence type="ECO:0000313" key="4">
    <source>
        <dbReference type="EMBL" id="EEN44158.1"/>
    </source>
</evidence>
<name>C3ZTB1_BRAFL</name>
<dbReference type="FunFam" id="3.20.80.10:FF:000002">
    <property type="entry name" value="Heme-binding protein 2"/>
    <property type="match status" value="7"/>
</dbReference>
<dbReference type="InterPro" id="IPR006917">
    <property type="entry name" value="SOUL_heme-bd"/>
</dbReference>
<dbReference type="EMBL" id="GG666677">
    <property type="protein sequence ID" value="EEN44158.1"/>
    <property type="molecule type" value="Genomic_DNA"/>
</dbReference>
<evidence type="ECO:0000256" key="1">
    <source>
        <dbReference type="ARBA" id="ARBA00009817"/>
    </source>
</evidence>
<feature type="chain" id="PRO_5002935195" evidence="3">
    <location>
        <begin position="21"/>
        <end position="2007"/>
    </location>
</feature>
<keyword evidence="3" id="KW-0732">Signal</keyword>
<feature type="region of interest" description="Disordered" evidence="2">
    <location>
        <begin position="999"/>
        <end position="1028"/>
    </location>
</feature>
<evidence type="ECO:0000256" key="2">
    <source>
        <dbReference type="SAM" id="MobiDB-lite"/>
    </source>
</evidence>
<dbReference type="FunFam" id="3.20.80.10:FF:000033">
    <property type="entry name" value="Uncharacterized protein"/>
    <property type="match status" value="1"/>
</dbReference>
<feature type="compositionally biased region" description="Low complexity" evidence="2">
    <location>
        <begin position="1016"/>
        <end position="1028"/>
    </location>
</feature>
<dbReference type="SUPFAM" id="SSF55136">
    <property type="entry name" value="Probable bacterial effector-binding domain"/>
    <property type="match status" value="10"/>
</dbReference>
<feature type="region of interest" description="Disordered" evidence="2">
    <location>
        <begin position="1234"/>
        <end position="1254"/>
    </location>
</feature>
<dbReference type="Pfam" id="PF04832">
    <property type="entry name" value="SOUL"/>
    <property type="match status" value="10"/>
</dbReference>
<accession>C3ZTB1</accession>
<organism>
    <name type="scientific">Branchiostoma floridae</name>
    <name type="common">Florida lancelet</name>
    <name type="synonym">Amphioxus</name>
    <dbReference type="NCBI Taxonomy" id="7739"/>
    <lineage>
        <taxon>Eukaryota</taxon>
        <taxon>Metazoa</taxon>
        <taxon>Chordata</taxon>
        <taxon>Cephalochordata</taxon>
        <taxon>Leptocardii</taxon>
        <taxon>Amphioxiformes</taxon>
        <taxon>Branchiostomatidae</taxon>
        <taxon>Branchiostoma</taxon>
    </lineage>
</organism>
<dbReference type="Gene3D" id="3.20.80.10">
    <property type="entry name" value="Regulatory factor, effector binding domain"/>
    <property type="match status" value="11"/>
</dbReference>
<protein>
    <submittedName>
        <fullName evidence="4">Uncharacterized protein</fullName>
    </submittedName>
</protein>
<feature type="region of interest" description="Disordered" evidence="2">
    <location>
        <begin position="900"/>
        <end position="936"/>
    </location>
</feature>
<dbReference type="InterPro" id="IPR011256">
    <property type="entry name" value="Reg_factor_effector_dom_sf"/>
</dbReference>
<dbReference type="PANTHER" id="PTHR11220:SF1">
    <property type="entry name" value="HEME-BINDING PROTEIN 2"/>
    <property type="match status" value="1"/>
</dbReference>
<feature type="region of interest" description="Disordered" evidence="2">
    <location>
        <begin position="841"/>
        <end position="866"/>
    </location>
</feature>
<dbReference type="PANTHER" id="PTHR11220">
    <property type="entry name" value="HEME-BINDING PROTEIN-RELATED"/>
    <property type="match status" value="1"/>
</dbReference>
<feature type="signal peptide" evidence="3">
    <location>
        <begin position="1"/>
        <end position="20"/>
    </location>
</feature>